<sequence>MHHGMKLALVALTLIGTPVLAAEETKPAKAAEAAPAPEGTVTLKKGGQKDLSVPGMVRVAIDDPEVADVDLANKGVLRLTGSKAGETTLLVWVGPENKRGSFRIIVHD</sequence>
<dbReference type="InterPro" id="IPR032789">
    <property type="entry name" value="T2SS-T3SS_pil_N"/>
</dbReference>
<organism evidence="4 5">
    <name type="scientific">Pyxidicoccus parkwayensis</name>
    <dbReference type="NCBI Taxonomy" id="2813578"/>
    <lineage>
        <taxon>Bacteria</taxon>
        <taxon>Pseudomonadati</taxon>
        <taxon>Myxococcota</taxon>
        <taxon>Myxococcia</taxon>
        <taxon>Myxococcales</taxon>
        <taxon>Cystobacterineae</taxon>
        <taxon>Myxococcaceae</taxon>
        <taxon>Pyxidicoccus</taxon>
    </lineage>
</organism>
<dbReference type="Proteomes" id="UP000662747">
    <property type="component" value="Chromosome"/>
</dbReference>
<feature type="chain" id="PRO_5045462712" evidence="2">
    <location>
        <begin position="22"/>
        <end position="108"/>
    </location>
</feature>
<protein>
    <submittedName>
        <fullName evidence="4">Pilus assembly protein N-terminal domain-containing protein</fullName>
    </submittedName>
</protein>
<dbReference type="RefSeq" id="WP_206725698.1">
    <property type="nucleotide sequence ID" value="NZ_CP071090.1"/>
</dbReference>
<dbReference type="Pfam" id="PF13629">
    <property type="entry name" value="T2SS-T3SS_pil_N"/>
    <property type="match status" value="1"/>
</dbReference>
<evidence type="ECO:0000313" key="5">
    <source>
        <dbReference type="Proteomes" id="UP000662747"/>
    </source>
</evidence>
<evidence type="ECO:0000313" key="4">
    <source>
        <dbReference type="EMBL" id="QSQ24132.1"/>
    </source>
</evidence>
<evidence type="ECO:0000256" key="2">
    <source>
        <dbReference type="SAM" id="SignalP"/>
    </source>
</evidence>
<dbReference type="EMBL" id="CP071090">
    <property type="protein sequence ID" value="QSQ24132.1"/>
    <property type="molecule type" value="Genomic_DNA"/>
</dbReference>
<evidence type="ECO:0000259" key="3">
    <source>
        <dbReference type="Pfam" id="PF13629"/>
    </source>
</evidence>
<proteinExistence type="predicted"/>
<feature type="signal peptide" evidence="2">
    <location>
        <begin position="1"/>
        <end position="21"/>
    </location>
</feature>
<gene>
    <name evidence="4" type="ORF">JY651_03930</name>
</gene>
<feature type="domain" description="Pilus formation protein N-terminal" evidence="3">
    <location>
        <begin position="38"/>
        <end position="106"/>
    </location>
</feature>
<reference evidence="4 5" key="1">
    <citation type="submission" date="2021-02" db="EMBL/GenBank/DDBJ databases">
        <title>De Novo genome assembly of isolated myxobacteria.</title>
        <authorList>
            <person name="Stevens D.C."/>
        </authorList>
    </citation>
    <scope>NUCLEOTIDE SEQUENCE [LARGE SCALE GENOMIC DNA]</scope>
    <source>
        <strain evidence="5">SCPEA02</strain>
    </source>
</reference>
<keyword evidence="2" id="KW-0732">Signal</keyword>
<evidence type="ECO:0000256" key="1">
    <source>
        <dbReference type="SAM" id="MobiDB-lite"/>
    </source>
</evidence>
<feature type="region of interest" description="Disordered" evidence="1">
    <location>
        <begin position="27"/>
        <end position="47"/>
    </location>
</feature>
<keyword evidence="5" id="KW-1185">Reference proteome</keyword>
<accession>A0ABX7NYZ2</accession>
<name>A0ABX7NYZ2_9BACT</name>